<comment type="similarity">
    <text evidence="1">Belongs to the carnitine/choline acetyltransferase family.</text>
</comment>
<evidence type="ECO:0000259" key="3">
    <source>
        <dbReference type="Pfam" id="PF00755"/>
    </source>
</evidence>
<dbReference type="PANTHER" id="PTHR22589:SF103">
    <property type="entry name" value="CARNITINE O-ACETYL-TRANSFERASE, ISOFORM A-RELATED"/>
    <property type="match status" value="1"/>
</dbReference>
<feature type="compositionally biased region" description="Basic and acidic residues" evidence="2">
    <location>
        <begin position="104"/>
        <end position="114"/>
    </location>
</feature>
<keyword evidence="5" id="KW-1185">Reference proteome</keyword>
<evidence type="ECO:0000313" key="4">
    <source>
        <dbReference type="EMBL" id="RYO76668.1"/>
    </source>
</evidence>
<evidence type="ECO:0000256" key="1">
    <source>
        <dbReference type="ARBA" id="ARBA00005232"/>
    </source>
</evidence>
<dbReference type="PANTHER" id="PTHR22589">
    <property type="entry name" value="CARNITINE O-ACYLTRANSFERASE"/>
    <property type="match status" value="1"/>
</dbReference>
<evidence type="ECO:0000313" key="5">
    <source>
        <dbReference type="Proteomes" id="UP000294003"/>
    </source>
</evidence>
<dbReference type="Proteomes" id="UP000294003">
    <property type="component" value="Unassembled WGS sequence"/>
</dbReference>
<dbReference type="InterPro" id="IPR039551">
    <property type="entry name" value="Cho/carn_acyl_trans"/>
</dbReference>
<sequence>MSPYSLCTYEFKDYGAAHLRSQKRPHQSIFQMIIQVAVCRHFGYNTMSLDVVGLRQFLHGRVQTFNVQTAKVAACCAAAEGEAIGAMERKCLLGGAVKSHAREVMEPGEERPALYDDPVYSRAK</sequence>
<name>A0ABY0GT13_9PEZI</name>
<proteinExistence type="inferred from homology"/>
<accession>A0ABY0GT13</accession>
<reference evidence="4 5" key="1">
    <citation type="submission" date="2018-06" db="EMBL/GenBank/DDBJ databases">
        <title>Complete Genomes of Monosporascus.</title>
        <authorList>
            <person name="Robinson A.J."/>
            <person name="Natvig D.O."/>
        </authorList>
    </citation>
    <scope>NUCLEOTIDE SEQUENCE [LARGE SCALE GENOMIC DNA]</scope>
    <source>
        <strain evidence="4 5">CBS 609.92</strain>
    </source>
</reference>
<dbReference type="Pfam" id="PF00755">
    <property type="entry name" value="Carn_acyltransf"/>
    <property type="match status" value="1"/>
</dbReference>
<evidence type="ECO:0000256" key="2">
    <source>
        <dbReference type="SAM" id="MobiDB-lite"/>
    </source>
</evidence>
<dbReference type="Gene3D" id="3.30.559.10">
    <property type="entry name" value="Chloramphenicol acetyltransferase-like domain"/>
    <property type="match status" value="1"/>
</dbReference>
<protein>
    <recommendedName>
        <fullName evidence="3">Choline/carnitine acyltransferase domain-containing protein</fullName>
    </recommendedName>
</protein>
<feature type="region of interest" description="Disordered" evidence="2">
    <location>
        <begin position="104"/>
        <end position="124"/>
    </location>
</feature>
<dbReference type="EMBL" id="QJNS01000566">
    <property type="protein sequence ID" value="RYO76668.1"/>
    <property type="molecule type" value="Genomic_DNA"/>
</dbReference>
<dbReference type="InterPro" id="IPR023213">
    <property type="entry name" value="CAT-like_dom_sf"/>
</dbReference>
<feature type="domain" description="Choline/carnitine acyltransferase" evidence="3">
    <location>
        <begin position="4"/>
        <end position="104"/>
    </location>
</feature>
<comment type="caution">
    <text evidence="4">The sequence shown here is derived from an EMBL/GenBank/DDBJ whole genome shotgun (WGS) entry which is preliminary data.</text>
</comment>
<dbReference type="InterPro" id="IPR000542">
    <property type="entry name" value="Carn_acyl_trans"/>
</dbReference>
<organism evidence="4 5">
    <name type="scientific">Monosporascus cannonballus</name>
    <dbReference type="NCBI Taxonomy" id="155416"/>
    <lineage>
        <taxon>Eukaryota</taxon>
        <taxon>Fungi</taxon>
        <taxon>Dikarya</taxon>
        <taxon>Ascomycota</taxon>
        <taxon>Pezizomycotina</taxon>
        <taxon>Sordariomycetes</taxon>
        <taxon>Xylariomycetidae</taxon>
        <taxon>Xylariales</taxon>
        <taxon>Xylariales incertae sedis</taxon>
        <taxon>Monosporascus</taxon>
    </lineage>
</organism>
<gene>
    <name evidence="4" type="ORF">DL762_009732</name>
</gene>
<dbReference type="SUPFAM" id="SSF52777">
    <property type="entry name" value="CoA-dependent acyltransferases"/>
    <property type="match status" value="1"/>
</dbReference>